<keyword evidence="3" id="KW-1185">Reference proteome</keyword>
<name>A0A9P8P289_9ASCO</name>
<dbReference type="EMBL" id="JAEUBE010000375">
    <property type="protein sequence ID" value="KAH3663359.1"/>
    <property type="molecule type" value="Genomic_DNA"/>
</dbReference>
<feature type="compositionally biased region" description="Basic and acidic residues" evidence="1">
    <location>
        <begin position="213"/>
        <end position="222"/>
    </location>
</feature>
<comment type="caution">
    <text evidence="2">The sequence shown here is derived from an EMBL/GenBank/DDBJ whole genome shotgun (WGS) entry which is preliminary data.</text>
</comment>
<evidence type="ECO:0000256" key="1">
    <source>
        <dbReference type="SAM" id="MobiDB-lite"/>
    </source>
</evidence>
<dbReference type="GeneID" id="70237313"/>
<organism evidence="2 3">
    <name type="scientific">Ogataea philodendri</name>
    <dbReference type="NCBI Taxonomy" id="1378263"/>
    <lineage>
        <taxon>Eukaryota</taxon>
        <taxon>Fungi</taxon>
        <taxon>Dikarya</taxon>
        <taxon>Ascomycota</taxon>
        <taxon>Saccharomycotina</taxon>
        <taxon>Pichiomycetes</taxon>
        <taxon>Pichiales</taxon>
        <taxon>Pichiaceae</taxon>
        <taxon>Ogataea</taxon>
    </lineage>
</organism>
<protein>
    <submittedName>
        <fullName evidence="2">Uncharacterized protein</fullName>
    </submittedName>
</protein>
<proteinExistence type="predicted"/>
<sequence length="341" mass="37351">MIHAITSATTPTLTFKVNIGVIPLYSSAVMTGSVLSMKTNPPHSRQNEVMSSVNGLVGLNDFCGLLMLGHQQSGPENGERWERIRTETGSHVRRTVAVNLKVCTKLGVELLQSPVGHLVLCNNSTKSSPKIQECDRNMLQILGGPFTARRCQVLHEDVGASVKQDQRTLEHLHRNHTFFRLNLVQEGSWLFHWRNVRLVPSPAHLGPTSAISGKRDDSHAEEDASLDEMGQQVENMLVHSNAAQNCNSCWSLKIFERSLLYLCGSAEANSIACGVPGVLSRSNESSLRRCMWSSGSYKVLEGEAYPSIGDKGMSFPGNGIWLVLEGPSSHFLAVYTNALAT</sequence>
<feature type="region of interest" description="Disordered" evidence="1">
    <location>
        <begin position="207"/>
        <end position="226"/>
    </location>
</feature>
<accession>A0A9P8P289</accession>
<gene>
    <name evidence="2" type="ORF">OGAPHI_005349</name>
</gene>
<reference evidence="2" key="2">
    <citation type="submission" date="2021-01" db="EMBL/GenBank/DDBJ databases">
        <authorList>
            <person name="Schikora-Tamarit M.A."/>
        </authorList>
    </citation>
    <scope>NUCLEOTIDE SEQUENCE</scope>
    <source>
        <strain evidence="2">CBS6075</strain>
    </source>
</reference>
<reference evidence="2" key="1">
    <citation type="journal article" date="2021" name="Open Biol.">
        <title>Shared evolutionary footprints suggest mitochondrial oxidative damage underlies multiple complex I losses in fungi.</title>
        <authorList>
            <person name="Schikora-Tamarit M.A."/>
            <person name="Marcet-Houben M."/>
            <person name="Nosek J."/>
            <person name="Gabaldon T."/>
        </authorList>
    </citation>
    <scope>NUCLEOTIDE SEQUENCE</scope>
    <source>
        <strain evidence="2">CBS6075</strain>
    </source>
</reference>
<dbReference type="Proteomes" id="UP000769157">
    <property type="component" value="Unassembled WGS sequence"/>
</dbReference>
<dbReference type="AlphaFoldDB" id="A0A9P8P289"/>
<evidence type="ECO:0000313" key="3">
    <source>
        <dbReference type="Proteomes" id="UP000769157"/>
    </source>
</evidence>
<evidence type="ECO:0000313" key="2">
    <source>
        <dbReference type="EMBL" id="KAH3663359.1"/>
    </source>
</evidence>
<dbReference type="RefSeq" id="XP_046059782.1">
    <property type="nucleotide sequence ID" value="XM_046206524.1"/>
</dbReference>